<protein>
    <submittedName>
        <fullName evidence="2">4Fe-4S binding domain-containing protein</fullName>
    </submittedName>
</protein>
<dbReference type="PANTHER" id="PTHR42895:SF1">
    <property type="entry name" value="IRON-SULFUR CLUSTER PROTEIN"/>
    <property type="match status" value="1"/>
</dbReference>
<accession>A0A1G6CIZ2</accession>
<proteinExistence type="predicted"/>
<dbReference type="Proteomes" id="UP000198771">
    <property type="component" value="Unassembled WGS sequence"/>
</dbReference>
<evidence type="ECO:0000313" key="2">
    <source>
        <dbReference type="EMBL" id="SDB32864.1"/>
    </source>
</evidence>
<evidence type="ECO:0000313" key="3">
    <source>
        <dbReference type="Proteomes" id="UP000198771"/>
    </source>
</evidence>
<name>A0A1G6CIZ2_9BACT</name>
<dbReference type="STRING" id="617002.SAMN05660653_01565"/>
<dbReference type="OrthoDB" id="9795268at2"/>
<dbReference type="EMBL" id="FMXO01000008">
    <property type="protein sequence ID" value="SDB32864.1"/>
    <property type="molecule type" value="Genomic_DNA"/>
</dbReference>
<dbReference type="SUPFAM" id="SSF54862">
    <property type="entry name" value="4Fe-4S ferredoxins"/>
    <property type="match status" value="1"/>
</dbReference>
<feature type="domain" description="4Fe-4S ferredoxin-type" evidence="1">
    <location>
        <begin position="7"/>
        <end position="36"/>
    </location>
</feature>
<dbReference type="PANTHER" id="PTHR42895">
    <property type="entry name" value="IRON-SULFUR CLUSTER-BINDING PROTEIN-RELATED"/>
    <property type="match status" value="1"/>
</dbReference>
<dbReference type="InterPro" id="IPR052911">
    <property type="entry name" value="Corrinoid_activation_enz"/>
</dbReference>
<dbReference type="Gene3D" id="3.30.70.20">
    <property type="match status" value="1"/>
</dbReference>
<dbReference type="RefSeq" id="WP_092119664.1">
    <property type="nucleotide sequence ID" value="NZ_FMXO01000008.1"/>
</dbReference>
<gene>
    <name evidence="2" type="ORF">SAMN05660653_01565</name>
</gene>
<dbReference type="InterPro" id="IPR017896">
    <property type="entry name" value="4Fe4S_Fe-S-bd"/>
</dbReference>
<sequence length="266" mass="28242">MKKELRDIVRIDEELCDGCGVCVPSCAEGAIEIQAGKAILVAEKFCDGLGACLGQCPKDAITIIKREADAFDEEAVEERLEELQAGEQAEGTSSTKPLPNLGCGCPGSAMATFAPAKPGAMPHAGTQSEAVETPGESALSHWPIQIRLIPPQAPFLKGANLLVAADCAPAAYPALHQELLPGKVIMLGCPKFDDFQAYVQRFVDIFNVAGINSVTVLSMEVPCCAGLAEIVRQAMLVSGKRIPFQEIRISRQGQILPENASGMRPL</sequence>
<dbReference type="AlphaFoldDB" id="A0A1G6CIZ2"/>
<dbReference type="PROSITE" id="PS51379">
    <property type="entry name" value="4FE4S_FER_2"/>
    <property type="match status" value="2"/>
</dbReference>
<dbReference type="Pfam" id="PF13237">
    <property type="entry name" value="Fer4_10"/>
    <property type="match status" value="1"/>
</dbReference>
<reference evidence="2 3" key="1">
    <citation type="submission" date="2016-10" db="EMBL/GenBank/DDBJ databases">
        <authorList>
            <person name="de Groot N.N."/>
        </authorList>
    </citation>
    <scope>NUCLEOTIDE SEQUENCE [LARGE SCALE GENOMIC DNA]</scope>
    <source>
        <strain evidence="2 3">ASO4-2</strain>
    </source>
</reference>
<feature type="domain" description="4Fe-4S ferredoxin-type" evidence="1">
    <location>
        <begin position="37"/>
        <end position="66"/>
    </location>
</feature>
<keyword evidence="3" id="KW-1185">Reference proteome</keyword>
<evidence type="ECO:0000259" key="1">
    <source>
        <dbReference type="PROSITE" id="PS51379"/>
    </source>
</evidence>
<organism evidence="2 3">
    <name type="scientific">Desulfonatronum thiosulfatophilum</name>
    <dbReference type="NCBI Taxonomy" id="617002"/>
    <lineage>
        <taxon>Bacteria</taxon>
        <taxon>Pseudomonadati</taxon>
        <taxon>Thermodesulfobacteriota</taxon>
        <taxon>Desulfovibrionia</taxon>
        <taxon>Desulfovibrionales</taxon>
        <taxon>Desulfonatronaceae</taxon>
        <taxon>Desulfonatronum</taxon>
    </lineage>
</organism>